<feature type="region of interest" description="Disordered" evidence="1">
    <location>
        <begin position="645"/>
        <end position="665"/>
    </location>
</feature>
<evidence type="ECO:0000313" key="5">
    <source>
        <dbReference type="Proteomes" id="UP000236630"/>
    </source>
</evidence>
<organism evidence="4 5">
    <name type="scientific">Citrus unshiu</name>
    <name type="common">Satsuma mandarin</name>
    <name type="synonym">Citrus nobilis var. unshiu</name>
    <dbReference type="NCBI Taxonomy" id="55188"/>
    <lineage>
        <taxon>Eukaryota</taxon>
        <taxon>Viridiplantae</taxon>
        <taxon>Streptophyta</taxon>
        <taxon>Embryophyta</taxon>
        <taxon>Tracheophyta</taxon>
        <taxon>Spermatophyta</taxon>
        <taxon>Magnoliopsida</taxon>
        <taxon>eudicotyledons</taxon>
        <taxon>Gunneridae</taxon>
        <taxon>Pentapetalae</taxon>
        <taxon>rosids</taxon>
        <taxon>malvids</taxon>
        <taxon>Sapindales</taxon>
        <taxon>Rutaceae</taxon>
        <taxon>Aurantioideae</taxon>
        <taxon>Citrus</taxon>
    </lineage>
</organism>
<dbReference type="PANTHER" id="PTHR21450">
    <property type="entry name" value="PROTEIN ALTERED PHOSPHATE STARVATION RESPONSE 1"/>
    <property type="match status" value="1"/>
</dbReference>
<accession>A0A2H5Q6F0</accession>
<evidence type="ECO:0008006" key="6">
    <source>
        <dbReference type="Google" id="ProtNLM"/>
    </source>
</evidence>
<dbReference type="AlphaFoldDB" id="A0A2H5Q6F0"/>
<proteinExistence type="predicted"/>
<evidence type="ECO:0000259" key="3">
    <source>
        <dbReference type="Pfam" id="PF04783"/>
    </source>
</evidence>
<feature type="compositionally biased region" description="Pro residues" evidence="1">
    <location>
        <begin position="72"/>
        <end position="98"/>
    </location>
</feature>
<dbReference type="InterPro" id="IPR006868">
    <property type="entry name" value="DUF630"/>
</dbReference>
<protein>
    <recommendedName>
        <fullName evidence="6">DUF632 domain-containing protein</fullName>
    </recommendedName>
</protein>
<reference evidence="4 5" key="1">
    <citation type="journal article" date="2017" name="Front. Genet.">
        <title>Draft sequencing of the heterozygous diploid genome of Satsuma (Citrus unshiu Marc.) using a hybrid assembly approach.</title>
        <authorList>
            <person name="Shimizu T."/>
            <person name="Tanizawa Y."/>
            <person name="Mochizuki T."/>
            <person name="Nagasaki H."/>
            <person name="Yoshioka T."/>
            <person name="Toyoda A."/>
            <person name="Fujiyama A."/>
            <person name="Kaminuma E."/>
            <person name="Nakamura Y."/>
        </authorList>
    </citation>
    <scope>NUCLEOTIDE SEQUENCE [LARGE SCALE GENOMIC DNA]</scope>
    <source>
        <strain evidence="5">cv. Miyagawa wase</strain>
    </source>
</reference>
<feature type="domain" description="DUF632" evidence="2">
    <location>
        <begin position="302"/>
        <end position="609"/>
    </location>
</feature>
<dbReference type="SMR" id="A0A2H5Q6F0"/>
<dbReference type="Pfam" id="PF04782">
    <property type="entry name" value="DUF632"/>
    <property type="match status" value="1"/>
</dbReference>
<evidence type="ECO:0000313" key="4">
    <source>
        <dbReference type="EMBL" id="GAY60227.1"/>
    </source>
</evidence>
<dbReference type="InterPro" id="IPR027267">
    <property type="entry name" value="AH/BAR_dom_sf"/>
</dbReference>
<dbReference type="PANTHER" id="PTHR21450:SF7">
    <property type="entry name" value="DNA LIGASE (DUF630 AND DUF632)"/>
    <property type="match status" value="1"/>
</dbReference>
<dbReference type="InterPro" id="IPR006867">
    <property type="entry name" value="DUF632"/>
</dbReference>
<sequence length="745" mass="84887">MGCAQSKIDNEEAVARSKDRRNLMKDAVSARNAFASGHSGYSFALKNVGAALSDFAHGESVDNQQHLEQPLDPTPPPPPPLSSLDTLPPPPPPLPNFSPSPIKRAASLPVISKNKKQTLDFDNVAITEDEEEEEDEEDENENDIEEEEEEEEEVEAEEDESITQKNKNKNKFGGSHRDMASASTSSPRTAEMRPTPAAAWEYFFMVDDHLAGPSLNHAEEEERHMENVNANDNVFSNKTTINSNIKNNISIDSNKNVDDFMKNDGDINVSVPEKVEGKVVIEHASTAPAEFVSKRAIATVSLMKVLNQIDDHFLKASQSAKDVSNMLEANRLHYHSNFADNRALIDHSARVMRVITWNRSFRGLGLPHAEIERNEADLEDYETLAIVLDKMLAWEKKLFEEVKRAELMKLEYQRKVAMLNKLKKRGSANEMLEKTKAAVAHLHTKYVVDMQTMDSSVSEVNRLRDEELYPKLVALVNGMAKMWENMCIHHDSQLTIVSELKPLDIAHAVKETTQHHHERTEELFTVVQKWHTEFEKFVNHQKQFIQALTSWLKLNLIPIESSLKERVTSPPRAPNPPIQALLHSWHDYLEKLPDEIAKSAISSFAAVIKTIMLHQEEEMKLKEKCEETRKELLRKTHAYEEWHRKYKKTHSEESEAERGDDANTRDPVLDRQIVIESLRKRLEEETEAFRRHCLQVREKSLGSLKLRLPDLFRAVSDFAHASFDAYEKLRSITQSQNSNGGRVAS</sequence>
<dbReference type="Proteomes" id="UP000236630">
    <property type="component" value="Unassembled WGS sequence"/>
</dbReference>
<gene>
    <name evidence="4" type="ORF">CUMW_200330</name>
</gene>
<feature type="compositionally biased region" description="Acidic residues" evidence="1">
    <location>
        <begin position="127"/>
        <end position="161"/>
    </location>
</feature>
<dbReference type="Pfam" id="PF04783">
    <property type="entry name" value="DUF630"/>
    <property type="match status" value="1"/>
</dbReference>
<evidence type="ECO:0000256" key="1">
    <source>
        <dbReference type="SAM" id="MobiDB-lite"/>
    </source>
</evidence>
<feature type="region of interest" description="Disordered" evidence="1">
    <location>
        <begin position="56"/>
        <end position="193"/>
    </location>
</feature>
<evidence type="ECO:0000259" key="2">
    <source>
        <dbReference type="Pfam" id="PF04782"/>
    </source>
</evidence>
<dbReference type="SUPFAM" id="SSF103657">
    <property type="entry name" value="BAR/IMD domain-like"/>
    <property type="match status" value="1"/>
</dbReference>
<name>A0A2H5Q6F0_CITUN</name>
<comment type="caution">
    <text evidence="4">The sequence shown here is derived from an EMBL/GenBank/DDBJ whole genome shotgun (WGS) entry which is preliminary data.</text>
</comment>
<dbReference type="STRING" id="55188.A0A2H5Q6F0"/>
<keyword evidence="5" id="KW-1185">Reference proteome</keyword>
<dbReference type="EMBL" id="BDQV01000229">
    <property type="protein sequence ID" value="GAY60227.1"/>
    <property type="molecule type" value="Genomic_DNA"/>
</dbReference>
<feature type="domain" description="DUF630" evidence="3">
    <location>
        <begin position="1"/>
        <end position="59"/>
    </location>
</feature>